<dbReference type="PATRIC" id="fig|455434.6.peg.850"/>
<dbReference type="InterPro" id="IPR000192">
    <property type="entry name" value="Aminotrans_V_dom"/>
</dbReference>
<evidence type="ECO:0000256" key="7">
    <source>
        <dbReference type="ARBA" id="ARBA00023014"/>
    </source>
</evidence>
<comment type="similarity">
    <text evidence="2">Belongs to the class-V pyridoxal-phosphate-dependent aminotransferase family. NifS/IscS subfamily.</text>
</comment>
<dbReference type="SMR" id="A0A0H3BLH1"/>
<protein>
    <submittedName>
        <fullName evidence="10">Nitrogen fixation protein</fullName>
    </submittedName>
</protein>
<dbReference type="GO" id="GO:0051536">
    <property type="term" value="F:iron-sulfur cluster binding"/>
    <property type="evidence" value="ECO:0007669"/>
    <property type="project" value="UniProtKB-KW"/>
</dbReference>
<dbReference type="InterPro" id="IPR015424">
    <property type="entry name" value="PyrdxlP-dep_Trfase"/>
</dbReference>
<dbReference type="PANTHER" id="PTHR11601">
    <property type="entry name" value="CYSTEINE DESULFURYLASE FAMILY MEMBER"/>
    <property type="match status" value="1"/>
</dbReference>
<dbReference type="RefSeq" id="WP_010882307.1">
    <property type="nucleotide sequence ID" value="NC_010741.1"/>
</dbReference>
<evidence type="ECO:0000256" key="8">
    <source>
        <dbReference type="ARBA" id="ARBA00050776"/>
    </source>
</evidence>
<evidence type="ECO:0000256" key="6">
    <source>
        <dbReference type="ARBA" id="ARBA00023004"/>
    </source>
</evidence>
<keyword evidence="6" id="KW-0408">Iron</keyword>
<keyword evidence="5" id="KW-0663">Pyridoxal phosphate</keyword>
<name>A0A0H3BLH1_TREPS</name>
<organism evidence="10 11">
    <name type="scientific">Treponema pallidum subsp. pallidum (strain SS14)</name>
    <dbReference type="NCBI Taxonomy" id="455434"/>
    <lineage>
        <taxon>Bacteria</taxon>
        <taxon>Pseudomonadati</taxon>
        <taxon>Spirochaetota</taxon>
        <taxon>Spirochaetia</taxon>
        <taxon>Spirochaetales</taxon>
        <taxon>Treponemataceae</taxon>
        <taxon>Treponema</taxon>
    </lineage>
</organism>
<dbReference type="SUPFAM" id="SSF53383">
    <property type="entry name" value="PLP-dependent transferases"/>
    <property type="match status" value="1"/>
</dbReference>
<dbReference type="GO" id="GO:0046872">
    <property type="term" value="F:metal ion binding"/>
    <property type="evidence" value="ECO:0007669"/>
    <property type="project" value="UniProtKB-KW"/>
</dbReference>
<evidence type="ECO:0000259" key="9">
    <source>
        <dbReference type="Pfam" id="PF00266"/>
    </source>
</evidence>
<keyword evidence="7" id="KW-0411">Iron-sulfur</keyword>
<dbReference type="AlphaFoldDB" id="A0A0H3BLH1"/>
<comment type="catalytic activity">
    <reaction evidence="8">
        <text>(sulfur carrier)-H + L-cysteine = (sulfur carrier)-SH + L-alanine</text>
        <dbReference type="Rhea" id="RHEA:43892"/>
        <dbReference type="Rhea" id="RHEA-COMP:14737"/>
        <dbReference type="Rhea" id="RHEA-COMP:14739"/>
        <dbReference type="ChEBI" id="CHEBI:29917"/>
        <dbReference type="ChEBI" id="CHEBI:35235"/>
        <dbReference type="ChEBI" id="CHEBI:57972"/>
        <dbReference type="ChEBI" id="CHEBI:64428"/>
        <dbReference type="EC" id="2.8.1.7"/>
    </reaction>
</comment>
<feature type="domain" description="Aminotransferase class V" evidence="9">
    <location>
        <begin position="320"/>
        <end position="416"/>
    </location>
</feature>
<reference evidence="10 11" key="1">
    <citation type="journal article" date="2008" name="BMC Microbiol.">
        <title>Complete genome sequence of Treponema pallidum ssp. pallidum strain SS14 determined with oligonucleotide arrays.</title>
        <authorList>
            <person name="Matejkova P."/>
            <person name="Strouhal M."/>
            <person name="Smajs D."/>
            <person name="Norris S.J."/>
            <person name="Palzkill T."/>
            <person name="Petrosino J.F."/>
            <person name="Sodergren E."/>
            <person name="Norton J.E."/>
            <person name="Singh J."/>
            <person name="Richmond T.A."/>
            <person name="Molla M.N."/>
            <person name="Albert T.J."/>
            <person name="Weinstock G.M."/>
        </authorList>
    </citation>
    <scope>NUCLEOTIDE SEQUENCE [LARGE SCALE GENOMIC DNA]</scope>
    <source>
        <strain evidence="10 11">SS14</strain>
    </source>
</reference>
<dbReference type="Gene3D" id="3.40.640.10">
    <property type="entry name" value="Type I PLP-dependent aspartate aminotransferase-like (Major domain)"/>
    <property type="match status" value="1"/>
</dbReference>
<evidence type="ECO:0000256" key="3">
    <source>
        <dbReference type="ARBA" id="ARBA00022679"/>
    </source>
</evidence>
<keyword evidence="4" id="KW-0479">Metal-binding</keyword>
<dbReference type="Pfam" id="PF00266">
    <property type="entry name" value="Aminotran_5"/>
    <property type="match status" value="2"/>
</dbReference>
<comment type="cofactor">
    <cofactor evidence="1">
        <name>pyridoxal 5'-phosphate</name>
        <dbReference type="ChEBI" id="CHEBI:597326"/>
    </cofactor>
</comment>
<accession>A0A0H3BLH1</accession>
<dbReference type="Gene3D" id="3.90.1150.10">
    <property type="entry name" value="Aspartate Aminotransferase, domain 1"/>
    <property type="match status" value="1"/>
</dbReference>
<evidence type="ECO:0000313" key="11">
    <source>
        <dbReference type="Proteomes" id="UP000001202"/>
    </source>
</evidence>
<sequence>MNLYLDWAAAAIPETRLILRETQQACTLFANPSAVHCLGNDARDALERARHTCAQSLGINPERLIFTSGGSEANQLALLSVLTRLPHAEISVSMLEHASVTALLPRLERLQVSVRHIPVNARGFITPEAVRATLSPRTTLVCVSAVHSETGAIQPLPAIAHVLAHTGTRGRSIQLHVDAAQAFGKIPLNLYMDLPRIEEHAQENNAPQTPPGYPAPTAQRALTYSVAISGHKIGAPRGIGLLCAHRSFTPFVLGGGQEKERRPGTENLAGALALAACVREGAFFRTLHTTPEGPTPHTKPTAPAGLRSVRARTCAFVRALSDLPRVQLVPATRKEDEAHFSPYIVCCAVQDASGEALVRAFSDAGVCISTGSACSTKKGGVSTRLLRALGVESRATRGVLRFSFGPHTTAEDLDRVLTLFRTLLQKL</sequence>
<dbReference type="InterPro" id="IPR016454">
    <property type="entry name" value="Cysteine_dSase"/>
</dbReference>
<dbReference type="PANTHER" id="PTHR11601:SF34">
    <property type="entry name" value="CYSTEINE DESULFURASE"/>
    <property type="match status" value="1"/>
</dbReference>
<evidence type="ECO:0000313" key="10">
    <source>
        <dbReference type="EMBL" id="ACD71280.1"/>
    </source>
</evidence>
<gene>
    <name evidence="10" type="primary">nifS2</name>
    <name evidence="10" type="ordered locus">TPASS_0863</name>
</gene>
<proteinExistence type="inferred from homology"/>
<dbReference type="GeneID" id="93876619"/>
<dbReference type="GO" id="GO:0031071">
    <property type="term" value="F:cysteine desulfurase activity"/>
    <property type="evidence" value="ECO:0007669"/>
    <property type="project" value="UniProtKB-EC"/>
</dbReference>
<dbReference type="KEGG" id="tpp:TPASS_0863"/>
<keyword evidence="3" id="KW-0808">Transferase</keyword>
<dbReference type="Proteomes" id="UP000001202">
    <property type="component" value="Chromosome"/>
</dbReference>
<feature type="domain" description="Aminotransferase class V" evidence="9">
    <location>
        <begin position="4"/>
        <end position="190"/>
    </location>
</feature>
<dbReference type="InterPro" id="IPR015421">
    <property type="entry name" value="PyrdxlP-dep_Trfase_major"/>
</dbReference>
<dbReference type="EMBL" id="CP000805">
    <property type="protein sequence ID" value="ACD71280.1"/>
    <property type="molecule type" value="Genomic_DNA"/>
</dbReference>
<dbReference type="InterPro" id="IPR015422">
    <property type="entry name" value="PyrdxlP-dep_Trfase_small"/>
</dbReference>
<evidence type="ECO:0000256" key="2">
    <source>
        <dbReference type="ARBA" id="ARBA00006490"/>
    </source>
</evidence>
<dbReference type="PIRSF" id="PIRSF005572">
    <property type="entry name" value="NifS"/>
    <property type="match status" value="1"/>
</dbReference>
<evidence type="ECO:0000256" key="1">
    <source>
        <dbReference type="ARBA" id="ARBA00001933"/>
    </source>
</evidence>
<evidence type="ECO:0000256" key="5">
    <source>
        <dbReference type="ARBA" id="ARBA00022898"/>
    </source>
</evidence>
<evidence type="ECO:0000256" key="4">
    <source>
        <dbReference type="ARBA" id="ARBA00022723"/>
    </source>
</evidence>